<dbReference type="EMBL" id="HBIO01019053">
    <property type="protein sequence ID" value="CAE0469798.1"/>
    <property type="molecule type" value="Transcribed_RNA"/>
</dbReference>
<evidence type="ECO:0000256" key="1">
    <source>
        <dbReference type="SAM" id="Coils"/>
    </source>
</evidence>
<reference evidence="4" key="1">
    <citation type="submission" date="2021-01" db="EMBL/GenBank/DDBJ databases">
        <authorList>
            <person name="Corre E."/>
            <person name="Pelletier E."/>
            <person name="Niang G."/>
            <person name="Scheremetjew M."/>
            <person name="Finn R."/>
            <person name="Kale V."/>
            <person name="Holt S."/>
            <person name="Cochrane G."/>
            <person name="Meng A."/>
            <person name="Brown T."/>
            <person name="Cohen L."/>
        </authorList>
    </citation>
    <scope>NUCLEOTIDE SEQUENCE</scope>
    <source>
        <strain evidence="4">MM31A-1</strain>
    </source>
</reference>
<feature type="region of interest" description="Disordered" evidence="2">
    <location>
        <begin position="27"/>
        <end position="46"/>
    </location>
</feature>
<feature type="compositionally biased region" description="Basic and acidic residues" evidence="2">
    <location>
        <begin position="29"/>
        <end position="45"/>
    </location>
</feature>
<evidence type="ECO:0000313" key="3">
    <source>
        <dbReference type="EMBL" id="CAE0469798.1"/>
    </source>
</evidence>
<protein>
    <submittedName>
        <fullName evidence="4">Uncharacterized protein</fullName>
    </submittedName>
</protein>
<dbReference type="EMBL" id="HBIO01019054">
    <property type="protein sequence ID" value="CAE0469799.1"/>
    <property type="molecule type" value="Transcribed_RNA"/>
</dbReference>
<accession>A0A6S8WEA9</accession>
<organism evidence="4">
    <name type="scientific">Chaetoceros debilis</name>
    <dbReference type="NCBI Taxonomy" id="122233"/>
    <lineage>
        <taxon>Eukaryota</taxon>
        <taxon>Sar</taxon>
        <taxon>Stramenopiles</taxon>
        <taxon>Ochrophyta</taxon>
        <taxon>Bacillariophyta</taxon>
        <taxon>Coscinodiscophyceae</taxon>
        <taxon>Chaetocerotophycidae</taxon>
        <taxon>Chaetocerotales</taxon>
        <taxon>Chaetocerotaceae</taxon>
        <taxon>Chaetoceros</taxon>
    </lineage>
</organism>
<evidence type="ECO:0000256" key="2">
    <source>
        <dbReference type="SAM" id="MobiDB-lite"/>
    </source>
</evidence>
<keyword evidence="1" id="KW-0175">Coiled coil</keyword>
<name>A0A6S8WEA9_9STRA</name>
<sequence length="349" mass="38731">MSAAVANKTMSYIVSRRELKRLMQKYPQHLKEQARKTKPKKDESTWPRSMRIAGYTAVALSIPYSGIIILAESPRIRDGLEGDPIQTDADGADESTITTTIGQKIVNFVRLYWGHEDHIPYTEYLENIHHKEISLASDTSTMDRKGEAGIQGLIQDDVKVNVWTSSNGGAEQVEMLPGHVLVSDIESNRKGVVSFASSSAEKKGDEGEIGLSLSFDDADTSNTGGFDSTSSDTTFTDLIEEDISKQKNGISEFTNIWSAWHAFPNTSGVGSDSSSAEPQTKAVSMNREEIELEEISHMIEVLQRDLRDPSCTRDIDEMNIELTELKKRHRGARRSMGITKVSNFLLGKK</sequence>
<gene>
    <name evidence="3" type="ORF">CDEB00056_LOCUS14651</name>
    <name evidence="4" type="ORF">CDEB00056_LOCUS14652</name>
</gene>
<evidence type="ECO:0000313" key="4">
    <source>
        <dbReference type="EMBL" id="CAE0469799.1"/>
    </source>
</evidence>
<dbReference type="AlphaFoldDB" id="A0A6S8WEA9"/>
<proteinExistence type="predicted"/>
<feature type="coiled-coil region" evidence="1">
    <location>
        <begin position="285"/>
        <end position="335"/>
    </location>
</feature>